<dbReference type="InterPro" id="IPR021380">
    <property type="entry name" value="DUF3013"/>
</dbReference>
<dbReference type="Gene3D" id="3.40.50.11250">
    <property type="entry name" value="Protein of unknown function DUF3013"/>
    <property type="match status" value="1"/>
</dbReference>
<dbReference type="AlphaFoldDB" id="A0AAE9XFS0"/>
<evidence type="ECO:0000313" key="1">
    <source>
        <dbReference type="EMBL" id="WCG22921.1"/>
    </source>
</evidence>
<dbReference type="Proteomes" id="UP001179600">
    <property type="component" value="Chromosome"/>
</dbReference>
<sequence length="162" mass="18573">MKKENMLEYLERQLEKSLSDYDFAIDWDTKNHLVEIIVVLYANNDATVTLEDLNGVETEEDIIEFEDSLLLYPQGKPLSEADEYLVALPYAGKKGLSKSEVEAIASELKAVLDEGTTALNQFLADETISTFELVWNQARYQEVLKTREAMKHGSERVLYPRY</sequence>
<reference evidence="1" key="1">
    <citation type="submission" date="2023-01" db="EMBL/GenBank/DDBJ databases">
        <title>Oxazolidinone resistance genes in florfenicol resistant enterococci from beef cattle and veal calves at slaughter.</title>
        <authorList>
            <person name="Biggel M."/>
        </authorList>
    </citation>
    <scope>NUCLEOTIDE SEQUENCE</scope>
    <source>
        <strain evidence="1">K204-1</strain>
    </source>
</reference>
<organism evidence="1 2">
    <name type="scientific">Vagococcus lutrae</name>
    <dbReference type="NCBI Taxonomy" id="81947"/>
    <lineage>
        <taxon>Bacteria</taxon>
        <taxon>Bacillati</taxon>
        <taxon>Bacillota</taxon>
        <taxon>Bacilli</taxon>
        <taxon>Lactobacillales</taxon>
        <taxon>Enterococcaceae</taxon>
        <taxon>Vagococcus</taxon>
    </lineage>
</organism>
<gene>
    <name evidence="1" type="ORF">PML95_01360</name>
</gene>
<dbReference type="RefSeq" id="WP_272163452.1">
    <property type="nucleotide sequence ID" value="NZ_CP116507.1"/>
</dbReference>
<name>A0AAE9XFS0_9ENTE</name>
<dbReference type="Pfam" id="PF11217">
    <property type="entry name" value="DUF3013"/>
    <property type="match status" value="1"/>
</dbReference>
<protein>
    <submittedName>
        <fullName evidence="1">DUF3013 family protein</fullName>
    </submittedName>
</protein>
<evidence type="ECO:0000313" key="2">
    <source>
        <dbReference type="Proteomes" id="UP001179600"/>
    </source>
</evidence>
<proteinExistence type="predicted"/>
<accession>A0AAE9XFS0</accession>
<dbReference type="EMBL" id="CP116507">
    <property type="protein sequence ID" value="WCG22921.1"/>
    <property type="molecule type" value="Genomic_DNA"/>
</dbReference>